<dbReference type="AlphaFoldDB" id="H3NM65"/>
<dbReference type="HOGENOM" id="CLU_1756319_0_0_9"/>
<dbReference type="STRING" id="883114.HMPREF9709_00426"/>
<dbReference type="Proteomes" id="UP000004191">
    <property type="component" value="Unassembled WGS sequence"/>
</dbReference>
<dbReference type="PROSITE" id="PS51257">
    <property type="entry name" value="PROKAR_LIPOPROTEIN"/>
    <property type="match status" value="1"/>
</dbReference>
<sequence length="148" mass="17362">MKKVILIVLSLIFITACSKQNEENVKDGFKKTDKYNQTIYLPTNWGVKSGIYGDHYTNFEDIILIQDIKSDMTEELKTSLNFYHPGLIKLFDELILEQKDDHYVSIITREKVKYLISKKIKNEGKDALLSIVSDTQERAYELYKQIFR</sequence>
<organism evidence="1 2">
    <name type="scientific">Helcococcus kunzii ATCC 51366</name>
    <dbReference type="NCBI Taxonomy" id="883114"/>
    <lineage>
        <taxon>Bacteria</taxon>
        <taxon>Bacillati</taxon>
        <taxon>Bacillota</taxon>
        <taxon>Tissierellia</taxon>
        <taxon>Tissierellales</taxon>
        <taxon>Peptoniphilaceae</taxon>
        <taxon>Helcococcus</taxon>
    </lineage>
</organism>
<keyword evidence="2" id="KW-1185">Reference proteome</keyword>
<evidence type="ECO:0000313" key="1">
    <source>
        <dbReference type="EMBL" id="EHR35474.1"/>
    </source>
</evidence>
<comment type="caution">
    <text evidence="1">The sequence shown here is derived from an EMBL/GenBank/DDBJ whole genome shotgun (WGS) entry which is preliminary data.</text>
</comment>
<dbReference type="OrthoDB" id="2868629at2"/>
<evidence type="ECO:0000313" key="2">
    <source>
        <dbReference type="Proteomes" id="UP000004191"/>
    </source>
</evidence>
<reference evidence="1 2" key="1">
    <citation type="submission" date="2012-01" db="EMBL/GenBank/DDBJ databases">
        <title>The Genome Sequence of Helcococcus kunzii ATCC 51366.</title>
        <authorList>
            <consortium name="The Broad Institute Genome Sequencing Platform"/>
            <person name="Earl A."/>
            <person name="Ward D."/>
            <person name="Feldgarden M."/>
            <person name="Gevers D."/>
            <person name="Huys G."/>
            <person name="Young S.K."/>
            <person name="Zeng Q."/>
            <person name="Gargeya S."/>
            <person name="Fitzgerald M."/>
            <person name="Haas B."/>
            <person name="Abouelleil A."/>
            <person name="Alvarado L."/>
            <person name="Arachchi H.M."/>
            <person name="Berlin A."/>
            <person name="Chapman S.B."/>
            <person name="Gearin G."/>
            <person name="Goldberg J."/>
            <person name="Griggs A."/>
            <person name="Gujja S."/>
            <person name="Hansen M."/>
            <person name="Heiman D."/>
            <person name="Howarth C."/>
            <person name="Larimer J."/>
            <person name="Lui A."/>
            <person name="MacDonald P.J.P."/>
            <person name="McCowen C."/>
            <person name="Montmayeur A."/>
            <person name="Murphy C."/>
            <person name="Neiman D."/>
            <person name="Pearson M."/>
            <person name="Priest M."/>
            <person name="Roberts A."/>
            <person name="Saif S."/>
            <person name="Shea T."/>
            <person name="Sisk P."/>
            <person name="Stolte C."/>
            <person name="Sykes S."/>
            <person name="Wortman J."/>
            <person name="Nusbaum C."/>
            <person name="Birren B."/>
        </authorList>
    </citation>
    <scope>NUCLEOTIDE SEQUENCE [LARGE SCALE GENOMIC DNA]</scope>
    <source>
        <strain evidence="1 2">ATCC 51366</strain>
    </source>
</reference>
<dbReference type="EMBL" id="AGEI01000012">
    <property type="protein sequence ID" value="EHR35474.1"/>
    <property type="molecule type" value="Genomic_DNA"/>
</dbReference>
<accession>H3NM65</accession>
<dbReference type="RefSeq" id="WP_005397511.1">
    <property type="nucleotide sequence ID" value="NZ_JH601088.1"/>
</dbReference>
<gene>
    <name evidence="1" type="ORF">HMPREF9709_00426</name>
</gene>
<protein>
    <submittedName>
        <fullName evidence="1">Uncharacterized protein</fullName>
    </submittedName>
</protein>
<name>H3NM65_9FIRM</name>
<dbReference type="GeneID" id="96998433"/>
<proteinExistence type="predicted"/>